<dbReference type="InterPro" id="IPR027417">
    <property type="entry name" value="P-loop_NTPase"/>
</dbReference>
<evidence type="ECO:0000313" key="11">
    <source>
        <dbReference type="Proteomes" id="UP000494206"/>
    </source>
</evidence>
<dbReference type="GO" id="GO:0006357">
    <property type="term" value="P:regulation of transcription by RNA polymerase II"/>
    <property type="evidence" value="ECO:0007669"/>
    <property type="project" value="TreeGrafter"/>
</dbReference>
<dbReference type="Gene3D" id="2.60.40.10">
    <property type="entry name" value="Immunoglobulins"/>
    <property type="match status" value="1"/>
</dbReference>
<reference evidence="10 11" key="1">
    <citation type="submission" date="2020-04" db="EMBL/GenBank/DDBJ databases">
        <authorList>
            <person name="Laetsch R D."/>
            <person name="Stevens L."/>
            <person name="Kumar S."/>
            <person name="Blaxter L. M."/>
        </authorList>
    </citation>
    <scope>NUCLEOTIDE SEQUENCE [LARGE SCALE GENOMIC DNA]</scope>
</reference>
<evidence type="ECO:0000256" key="7">
    <source>
        <dbReference type="ARBA" id="ARBA00029480"/>
    </source>
</evidence>
<comment type="similarity">
    <text evidence="2">Belongs to the CAMTA family.</text>
</comment>
<accession>A0A8S1ELR4</accession>
<evidence type="ECO:0000259" key="9">
    <source>
        <dbReference type="PROSITE" id="PS51437"/>
    </source>
</evidence>
<dbReference type="GO" id="GO:0003690">
    <property type="term" value="F:double-stranded DNA binding"/>
    <property type="evidence" value="ECO:0007669"/>
    <property type="project" value="TreeGrafter"/>
</dbReference>
<protein>
    <recommendedName>
        <fullName evidence="9">CG-1 domain-containing protein</fullName>
    </recommendedName>
</protein>
<feature type="compositionally biased region" description="Polar residues" evidence="8">
    <location>
        <begin position="426"/>
        <end position="439"/>
    </location>
</feature>
<dbReference type="PANTHER" id="PTHR23335:SF1">
    <property type="entry name" value="CALMODULIN-BINDING TRANSCRIPTION ACTIVATOR, ISOFORM F"/>
    <property type="match status" value="1"/>
</dbReference>
<feature type="compositionally biased region" description="Low complexity" evidence="8">
    <location>
        <begin position="387"/>
        <end position="398"/>
    </location>
</feature>
<feature type="region of interest" description="Disordered" evidence="8">
    <location>
        <begin position="23"/>
        <end position="42"/>
    </location>
</feature>
<dbReference type="InterPro" id="IPR036770">
    <property type="entry name" value="Ankyrin_rpt-contain_sf"/>
</dbReference>
<proteinExistence type="inferred from homology"/>
<evidence type="ECO:0000256" key="8">
    <source>
        <dbReference type="SAM" id="MobiDB-lite"/>
    </source>
</evidence>
<evidence type="ECO:0000256" key="2">
    <source>
        <dbReference type="ARBA" id="ARBA00008267"/>
    </source>
</evidence>
<dbReference type="InterPro" id="IPR005559">
    <property type="entry name" value="CG-1_dom"/>
</dbReference>
<dbReference type="InterPro" id="IPR014756">
    <property type="entry name" value="Ig_E-set"/>
</dbReference>
<dbReference type="InterPro" id="IPR002110">
    <property type="entry name" value="Ankyrin_rpt"/>
</dbReference>
<dbReference type="EMBL" id="CADEPM010000004">
    <property type="protein sequence ID" value="CAB3404768.1"/>
    <property type="molecule type" value="Genomic_DNA"/>
</dbReference>
<feature type="region of interest" description="Disordered" evidence="8">
    <location>
        <begin position="387"/>
        <end position="465"/>
    </location>
</feature>
<dbReference type="Gene3D" id="1.20.5.190">
    <property type="match status" value="1"/>
</dbReference>
<keyword evidence="6" id="KW-0539">Nucleus</keyword>
<evidence type="ECO:0000256" key="3">
    <source>
        <dbReference type="ARBA" id="ARBA00023043"/>
    </source>
</evidence>
<sequence>MLSEGRRVERSVKPSNCVIENKEEWRKRRRGDRGEDSIGNEKMRPNRNRVVWGRRQDDRERNEISVRNHEEEITIYYATSNRIPLHSGQSFDCGPMQQHIVIDSNEQQHLQQQQSQPQPINIGRHAYFETIKNKWNSNQEIADILCSVQVQWVSSHMIQRPASGTQLIFPRYDGTWFKNDEYIWRRRREGKLVREDHMKLKIHKQQVISANYVHSAIVPTFHRRVYWLTHNPGYVLVHYLNESNADAGIRQTADKIAECMTSNNVHISIHQLTDQLIPIYAHCLKAEEVQLLANNVAEILHVRNTNQLARQQQTQQNSAIEPNREYHLERRNSCSSAFRRGLSSIALRRQPSANSEIDANYIGTMMKKFGCGNSPVAPVCACGPSTSSGIGATSSGTGPESLSPSGETDARSSNMDEDLSIYRQPSVKSSLNGNSNSSMYIDRGAVSSSPMSNSNNNNNTPSNVMKTSMNTPSTSTTVPIAALSPSSSGLEGGGTILVVGGWYMKGHEYQLAFGKKRVPAKLVQAGVLSAIIPEFSKAETVKIQVYCNDKIVSSPHDFSYVEEIDKEEAIKRHNEDLQALFERIRIIAYALNAYHIIENLSTFSCNESSLCNIIRQIEQHFVSTNNPMIHHQLITGNAQMHTKNVLHIAAALDFDRVFEAIFSLSRHFDYCREFDVVARDVEGCTPLHIAARHSSCRVARFIIGANPSSVDVLDDRGRTPSELANGDEIAATIMANIEKQEDEERDRHVNATELWVMTNGETVTREHLLLSKLSKTAIEEKETKNADAKSNCSMMSEIVGASHAAQFRGNSRDIEDDCDSCFIDSEDVNRSQLHVEISMDTDVHVPDSPKMARLFRVVTSPGVVVSDIARAKMADLARQIIEALPERIKRQTEVSSLFEDDDSGMSSHHLAFTSQNNPMLSQNNMCCDSMDSSCNVVDQLYDMMDERSFASTSTRANTFECDCLDFDKDLGEFFTINVDKSIDPIQQRLANLKFNAMVFSPLNSKRSVLDSNDHLLYRGFNDDEQRDVYEAAMVIQRAYREYRARNTSRRQEDIERRAALKIQGCYRRYKQFCYFKKLHNAAIVVQKHFRMRKNNDKEENGMCGSVSNVPEHPTLDGQSIRIQVPQNNSSLLREHRAATTIQLAYRGHRKRQAAARKIQNFMRQSRNKLRKMHAQNDDATFCVPQQPQQLQSVQVQQQPPQQQQQQPISQIHQQLSHNEISTHLSMGICQAMAGSSSQTQATPKLSNNFDRTRTINGESNRWHISELMIRRLGEATFYRAESPSQTSLVSYRHSEVSLPSVDYSQQDNISCNTLFAEPWPESVESRKHVKKLEADPSQRIVTRDEIAETESNLCKKLSLIVDLTSDFTTDATKLYESADELLKELRTKIRIYIYYLDVEMADVEKLLRFNVDRSSICDDRIDWLLHYTKCHKEMRRILTELSEDVCEDLENSLELRAKGIIGKKPSQSTITILSNMREGMQKASRLLGCVPRQRA</sequence>
<keyword evidence="5" id="KW-0804">Transcription</keyword>
<comment type="subcellular location">
    <subcellularLocation>
        <location evidence="1">Nucleus</location>
    </subcellularLocation>
</comment>
<dbReference type="SUPFAM" id="SSF52540">
    <property type="entry name" value="P-loop containing nucleoside triphosphate hydrolases"/>
    <property type="match status" value="1"/>
</dbReference>
<dbReference type="InterPro" id="IPR013783">
    <property type="entry name" value="Ig-like_fold"/>
</dbReference>
<gene>
    <name evidence="10" type="ORF">CBOVIS_LOCUS7046</name>
</gene>
<keyword evidence="4" id="KW-0010">Activator</keyword>
<dbReference type="SUPFAM" id="SSF81296">
    <property type="entry name" value="E set domains"/>
    <property type="match status" value="1"/>
</dbReference>
<dbReference type="CDD" id="cd23767">
    <property type="entry name" value="IQCD"/>
    <property type="match status" value="1"/>
</dbReference>
<dbReference type="GO" id="GO:0005634">
    <property type="term" value="C:nucleus"/>
    <property type="evidence" value="ECO:0007669"/>
    <property type="project" value="UniProtKB-SubCell"/>
</dbReference>
<keyword evidence="3" id="KW-0040">ANK repeat</keyword>
<dbReference type="PANTHER" id="PTHR23335">
    <property type="entry name" value="CALMODULIN-BINDING TRANSCRIPTION ACTIVATOR CAMTA"/>
    <property type="match status" value="1"/>
</dbReference>
<feature type="domain" description="CG-1" evidence="9">
    <location>
        <begin position="124"/>
        <end position="248"/>
    </location>
</feature>
<evidence type="ECO:0000313" key="10">
    <source>
        <dbReference type="EMBL" id="CAB3404768.1"/>
    </source>
</evidence>
<dbReference type="PROSITE" id="PS51437">
    <property type="entry name" value="CG_1"/>
    <property type="match status" value="1"/>
</dbReference>
<dbReference type="Proteomes" id="UP000494206">
    <property type="component" value="Unassembled WGS sequence"/>
</dbReference>
<evidence type="ECO:0000256" key="6">
    <source>
        <dbReference type="ARBA" id="ARBA00023242"/>
    </source>
</evidence>
<comment type="caution">
    <text evidence="10">The sequence shown here is derived from an EMBL/GenBank/DDBJ whole genome shotgun (WGS) entry which is preliminary data.</text>
</comment>
<dbReference type="SUPFAM" id="SSF48403">
    <property type="entry name" value="Ankyrin repeat"/>
    <property type="match status" value="1"/>
</dbReference>
<dbReference type="Pfam" id="PF03859">
    <property type="entry name" value="CG-1"/>
    <property type="match status" value="1"/>
</dbReference>
<dbReference type="SMART" id="SM01076">
    <property type="entry name" value="CG-1"/>
    <property type="match status" value="1"/>
</dbReference>
<dbReference type="SMART" id="SM00015">
    <property type="entry name" value="IQ"/>
    <property type="match status" value="4"/>
</dbReference>
<dbReference type="Pfam" id="PF00612">
    <property type="entry name" value="IQ"/>
    <property type="match status" value="2"/>
</dbReference>
<evidence type="ECO:0000256" key="4">
    <source>
        <dbReference type="ARBA" id="ARBA00023159"/>
    </source>
</evidence>
<keyword evidence="11" id="KW-1185">Reference proteome</keyword>
<name>A0A8S1ELR4_9PELO</name>
<dbReference type="Pfam" id="PF13857">
    <property type="entry name" value="Ank_5"/>
    <property type="match status" value="1"/>
</dbReference>
<dbReference type="Gene3D" id="1.25.40.20">
    <property type="entry name" value="Ankyrin repeat-containing domain"/>
    <property type="match status" value="1"/>
</dbReference>
<feature type="compositionally biased region" description="Low complexity" evidence="8">
    <location>
        <begin position="447"/>
        <end position="463"/>
    </location>
</feature>
<evidence type="ECO:0000256" key="1">
    <source>
        <dbReference type="ARBA" id="ARBA00004123"/>
    </source>
</evidence>
<dbReference type="PROSITE" id="PS50096">
    <property type="entry name" value="IQ"/>
    <property type="match status" value="2"/>
</dbReference>
<dbReference type="InterPro" id="IPR000048">
    <property type="entry name" value="IQ_motif_EF-hand-BS"/>
</dbReference>
<organism evidence="10 11">
    <name type="scientific">Caenorhabditis bovis</name>
    <dbReference type="NCBI Taxonomy" id="2654633"/>
    <lineage>
        <taxon>Eukaryota</taxon>
        <taxon>Metazoa</taxon>
        <taxon>Ecdysozoa</taxon>
        <taxon>Nematoda</taxon>
        <taxon>Chromadorea</taxon>
        <taxon>Rhabditida</taxon>
        <taxon>Rhabditina</taxon>
        <taxon>Rhabditomorpha</taxon>
        <taxon>Rhabditoidea</taxon>
        <taxon>Rhabditidae</taxon>
        <taxon>Peloderinae</taxon>
        <taxon>Caenorhabditis</taxon>
    </lineage>
</organism>
<dbReference type="GO" id="GO:0003712">
    <property type="term" value="F:transcription coregulator activity"/>
    <property type="evidence" value="ECO:0007669"/>
    <property type="project" value="TreeGrafter"/>
</dbReference>
<dbReference type="OrthoDB" id="10254686at2759"/>
<comment type="subunit">
    <text evidence="7">May interact with calmodulin.</text>
</comment>
<evidence type="ECO:0000256" key="5">
    <source>
        <dbReference type="ARBA" id="ARBA00023163"/>
    </source>
</evidence>